<dbReference type="Pfam" id="PF22807">
    <property type="entry name" value="TrAA12"/>
    <property type="match status" value="1"/>
</dbReference>
<proteinExistence type="predicted"/>
<organism evidence="2 3">
    <name type="scientific">Staphylotrichum longicolle</name>
    <dbReference type="NCBI Taxonomy" id="669026"/>
    <lineage>
        <taxon>Eukaryota</taxon>
        <taxon>Fungi</taxon>
        <taxon>Dikarya</taxon>
        <taxon>Ascomycota</taxon>
        <taxon>Pezizomycotina</taxon>
        <taxon>Sordariomycetes</taxon>
        <taxon>Sordariomycetidae</taxon>
        <taxon>Sordariales</taxon>
        <taxon>Chaetomiaceae</taxon>
        <taxon>Staphylotrichum</taxon>
    </lineage>
</organism>
<feature type="domain" description="Pyrroloquinoline quinone-dependent pyranose dehydrogenase beta-propeller" evidence="1">
    <location>
        <begin position="39"/>
        <end position="89"/>
    </location>
</feature>
<dbReference type="EMBL" id="JAHCVI010000001">
    <property type="protein sequence ID" value="KAG7291207.1"/>
    <property type="molecule type" value="Genomic_DNA"/>
</dbReference>
<reference evidence="2" key="1">
    <citation type="submission" date="2023-02" db="EMBL/GenBank/DDBJ databases">
        <authorList>
            <person name="Palmer J.M."/>
        </authorList>
    </citation>
    <scope>NUCLEOTIDE SEQUENCE</scope>
    <source>
        <strain evidence="2">FW57</strain>
    </source>
</reference>
<sequence>MVITDKTFKVGQQFMITPSATFDDDACAAKSTPPRLSIKVIVVPFQRLNDSRYHPVAPEESPAGYSDVLWTQNESSCSSSTCLRPTGIA</sequence>
<protein>
    <recommendedName>
        <fullName evidence="1">Pyrroloquinoline quinone-dependent pyranose dehydrogenase beta-propeller domain-containing protein</fullName>
    </recommendedName>
</protein>
<name>A0AAD4F124_9PEZI</name>
<evidence type="ECO:0000313" key="3">
    <source>
        <dbReference type="Proteomes" id="UP001197093"/>
    </source>
</evidence>
<accession>A0AAD4F124</accession>
<keyword evidence="3" id="KW-1185">Reference proteome</keyword>
<comment type="caution">
    <text evidence="2">The sequence shown here is derived from an EMBL/GenBank/DDBJ whole genome shotgun (WGS) entry which is preliminary data.</text>
</comment>
<evidence type="ECO:0000313" key="2">
    <source>
        <dbReference type="EMBL" id="KAG7291207.1"/>
    </source>
</evidence>
<dbReference type="Proteomes" id="UP001197093">
    <property type="component" value="Unassembled WGS sequence"/>
</dbReference>
<gene>
    <name evidence="2" type="ORF">NEMBOFW57_001219</name>
</gene>
<dbReference type="AlphaFoldDB" id="A0AAD4F124"/>
<dbReference type="InterPro" id="IPR054539">
    <property type="entry name" value="Beta-prop_PDH"/>
</dbReference>
<evidence type="ECO:0000259" key="1">
    <source>
        <dbReference type="Pfam" id="PF22807"/>
    </source>
</evidence>